<dbReference type="Proteomes" id="UP000830401">
    <property type="component" value="Plasmid unnamed4"/>
</dbReference>
<evidence type="ECO:0000256" key="1">
    <source>
        <dbReference type="SAM" id="Phobius"/>
    </source>
</evidence>
<organism evidence="2 3">
    <name type="scientific">Hymenobacter volaticus</name>
    <dbReference type="NCBI Taxonomy" id="2932254"/>
    <lineage>
        <taxon>Bacteria</taxon>
        <taxon>Pseudomonadati</taxon>
        <taxon>Bacteroidota</taxon>
        <taxon>Cytophagia</taxon>
        <taxon>Cytophagales</taxon>
        <taxon>Hymenobacteraceae</taxon>
        <taxon>Hymenobacter</taxon>
    </lineage>
</organism>
<keyword evidence="3" id="KW-1185">Reference proteome</keyword>
<sequence length="186" mass="20631">MQLLTAPLTEPKFFWILIALLTIFYAGELVWRDRETGLSEIANAAPVPEWVLLLSQFLALSLVLTAWLTFLLTAGVVAQVALGGATPEIGLYLQTLLGLQAVDCLLFALLALLVHVLVNQKFVAHLVALIAYDFIAYAPKLGIEHKLLLFAASPPWTYTDMASFGRTLAPWLWFKAYWGPGRCCWP</sequence>
<keyword evidence="2" id="KW-0614">Plasmid</keyword>
<feature type="transmembrane region" description="Helical" evidence="1">
    <location>
        <begin position="89"/>
        <end position="116"/>
    </location>
</feature>
<accession>A0ABY4GGJ5</accession>
<proteinExistence type="predicted"/>
<dbReference type="RefSeq" id="WP_245127166.1">
    <property type="nucleotide sequence ID" value="NZ_CP095065.1"/>
</dbReference>
<gene>
    <name evidence="2" type="ORF">MUN86_27405</name>
</gene>
<keyword evidence="1" id="KW-1133">Transmembrane helix</keyword>
<evidence type="ECO:0000313" key="3">
    <source>
        <dbReference type="Proteomes" id="UP000830401"/>
    </source>
</evidence>
<evidence type="ECO:0000313" key="2">
    <source>
        <dbReference type="EMBL" id="UOQ69414.1"/>
    </source>
</evidence>
<reference evidence="2" key="1">
    <citation type="submission" date="2022-04" db="EMBL/GenBank/DDBJ databases">
        <title>Hymenobacter sp. isolated from the air.</title>
        <authorList>
            <person name="Won M."/>
            <person name="Lee C.-M."/>
            <person name="Woen H.-Y."/>
            <person name="Kwon S.-W."/>
        </authorList>
    </citation>
    <scope>NUCLEOTIDE SEQUENCE</scope>
    <source>
        <strain evidence="2">5420S-77</strain>
        <plasmid evidence="2">unnamed4</plasmid>
    </source>
</reference>
<keyword evidence="1" id="KW-0472">Membrane</keyword>
<dbReference type="EMBL" id="CP095065">
    <property type="protein sequence ID" value="UOQ69414.1"/>
    <property type="molecule type" value="Genomic_DNA"/>
</dbReference>
<geneLocation type="plasmid" evidence="2 3">
    <name>unnamed4</name>
</geneLocation>
<name>A0ABY4GGJ5_9BACT</name>
<keyword evidence="1" id="KW-0812">Transmembrane</keyword>
<feature type="transmembrane region" description="Helical" evidence="1">
    <location>
        <begin position="51"/>
        <end position="77"/>
    </location>
</feature>
<feature type="transmembrane region" description="Helical" evidence="1">
    <location>
        <begin position="12"/>
        <end position="31"/>
    </location>
</feature>
<protein>
    <submittedName>
        <fullName evidence="2">Uncharacterized protein</fullName>
    </submittedName>
</protein>